<dbReference type="EMBL" id="JAUQSY010000014">
    <property type="protein sequence ID" value="MDO7876819.1"/>
    <property type="molecule type" value="Genomic_DNA"/>
</dbReference>
<protein>
    <submittedName>
        <fullName evidence="3">Porin family protein</fullName>
    </submittedName>
</protein>
<evidence type="ECO:0000256" key="1">
    <source>
        <dbReference type="SAM" id="SignalP"/>
    </source>
</evidence>
<dbReference type="Pfam" id="PF13568">
    <property type="entry name" value="OMP_b-brl_2"/>
    <property type="match status" value="1"/>
</dbReference>
<evidence type="ECO:0000313" key="4">
    <source>
        <dbReference type="Proteomes" id="UP001176429"/>
    </source>
</evidence>
<feature type="signal peptide" evidence="1">
    <location>
        <begin position="1"/>
        <end position="20"/>
    </location>
</feature>
<name>A0ABT9BGJ9_9BACT</name>
<sequence length="228" mass="24304">MKHSLLLLALLAGSTGAAGAQTLAAASPTAPAADSTRRPGLLLGLTLGPMASRFMGADATTGQKAQYRPGVHAGLMADVHLSDTWTFHPEVLYAEKGSSYDRDMQIPDLRLRYIDVPLLARRYFDGVTGKQAWFLEAGPRVSALLAARQSDTEADLKSSFRTLDAGFLLGIGYRNADGIAIGLRYDVGITNAYKTVAPEASGGRGSYQPNHRNDAYFLSVSFPLLGGK</sequence>
<dbReference type="InterPro" id="IPR025665">
    <property type="entry name" value="Beta-barrel_OMP_2"/>
</dbReference>
<dbReference type="Proteomes" id="UP001176429">
    <property type="component" value="Unassembled WGS sequence"/>
</dbReference>
<evidence type="ECO:0000259" key="2">
    <source>
        <dbReference type="Pfam" id="PF13568"/>
    </source>
</evidence>
<accession>A0ABT9BGJ9</accession>
<evidence type="ECO:0000313" key="3">
    <source>
        <dbReference type="EMBL" id="MDO7876819.1"/>
    </source>
</evidence>
<feature type="chain" id="PRO_5046431210" evidence="1">
    <location>
        <begin position="21"/>
        <end position="228"/>
    </location>
</feature>
<feature type="domain" description="Outer membrane protein beta-barrel" evidence="2">
    <location>
        <begin position="39"/>
        <end position="192"/>
    </location>
</feature>
<keyword evidence="4" id="KW-1185">Reference proteome</keyword>
<dbReference type="RefSeq" id="WP_305008207.1">
    <property type="nucleotide sequence ID" value="NZ_JAUQSY010000014.1"/>
</dbReference>
<gene>
    <name evidence="3" type="ORF">Q5H93_18890</name>
</gene>
<reference evidence="3" key="1">
    <citation type="submission" date="2023-07" db="EMBL/GenBank/DDBJ databases">
        <authorList>
            <person name="Kim M.K."/>
        </authorList>
    </citation>
    <scope>NUCLEOTIDE SEQUENCE</scope>
    <source>
        <strain evidence="3">ASUV-10-1</strain>
    </source>
</reference>
<proteinExistence type="predicted"/>
<comment type="caution">
    <text evidence="3">The sequence shown here is derived from an EMBL/GenBank/DDBJ whole genome shotgun (WGS) entry which is preliminary data.</text>
</comment>
<keyword evidence="1" id="KW-0732">Signal</keyword>
<organism evidence="3 4">
    <name type="scientific">Hymenobacter aranciens</name>
    <dbReference type="NCBI Taxonomy" id="3063996"/>
    <lineage>
        <taxon>Bacteria</taxon>
        <taxon>Pseudomonadati</taxon>
        <taxon>Bacteroidota</taxon>
        <taxon>Cytophagia</taxon>
        <taxon>Cytophagales</taxon>
        <taxon>Hymenobacteraceae</taxon>
        <taxon>Hymenobacter</taxon>
    </lineage>
</organism>